<accession>A0A6G8F365</accession>
<evidence type="ECO:0008006" key="3">
    <source>
        <dbReference type="Google" id="ProtNLM"/>
    </source>
</evidence>
<gene>
    <name evidence="2" type="ORF">PlAlph_6570</name>
</gene>
<feature type="transmembrane region" description="Helical" evidence="1">
    <location>
        <begin position="31"/>
        <end position="51"/>
    </location>
</feature>
<keyword evidence="1" id="KW-0472">Membrane</keyword>
<feature type="transmembrane region" description="Helical" evidence="1">
    <location>
        <begin position="316"/>
        <end position="338"/>
    </location>
</feature>
<evidence type="ECO:0000256" key="1">
    <source>
        <dbReference type="SAM" id="Phobius"/>
    </source>
</evidence>
<feature type="transmembrane region" description="Helical" evidence="1">
    <location>
        <begin position="72"/>
        <end position="92"/>
    </location>
</feature>
<feature type="transmembrane region" description="Helical" evidence="1">
    <location>
        <begin position="144"/>
        <end position="162"/>
    </location>
</feature>
<evidence type="ECO:0000313" key="2">
    <source>
        <dbReference type="EMBL" id="QIM10765.1"/>
    </source>
</evidence>
<protein>
    <recommendedName>
        <fullName evidence="3">Glycosyltransferase RgtA/B/C/D-like domain-containing protein</fullName>
    </recommendedName>
</protein>
<sequence>MRQETLFNTDILYSIYGNFIYYFSFQNMYVYALYILGILMLAWLAVKFVAVNDYQPFYPTAKEVFDTKKASHWLGAAALFLSASAFLVNMLIQENSLFNNFDTMTIDYIDSMKQGTKPVFGEWRFTPVGGIDYNLAYAITNNSIMLSFYMLFKQFLCLYFAYKLFAFMPVGKRLAMLSVINFIPAVFWMNNVIYQEQNIFIFVILSLLALQKYQQNGKPRYLLYFMLAMNLAIYTKETAILLYAGYGAWLVITAVLNEKITFESFLHPLKTIKTLPVEWLMFWSMFVYSTCYMLAEPIEENRYISAHTRSLGEMLDIYKTELVLIVLALAVMIVKIFRRRFKAMDMLGEGSVWGSVLITYVVVFRLRIVPASDYLLSYYLYLPAVFCIAYIVRNVSLKWLLGIFSVILVMWSAWENYIINLSQQGKDRRAVAEFIIARAKNEDMAIYLRINQRIDYKWWKTMAWSSSFKYASPDSHLRFKTDLDIYRFYIREDDKFFETALGKPEKGDYVLVNVFEKPEYVTNSNYETIYQNKTYRLYYIGG</sequence>
<feature type="transmembrane region" description="Helical" evidence="1">
    <location>
        <begin position="197"/>
        <end position="213"/>
    </location>
</feature>
<name>A0A6G8F365_9PROT</name>
<organism evidence="2">
    <name type="scientific">uncultured Alphaproteobacteria bacterium</name>
    <dbReference type="NCBI Taxonomy" id="91750"/>
    <lineage>
        <taxon>Bacteria</taxon>
        <taxon>Pseudomonadati</taxon>
        <taxon>Pseudomonadota</taxon>
        <taxon>Alphaproteobacteria</taxon>
        <taxon>environmental samples</taxon>
    </lineage>
</organism>
<reference evidence="2" key="1">
    <citation type="journal article" date="2020" name="J. ISSAAS">
        <title>Lactobacilli and other gastrointestinal microbiota of Peromyscus leucopus, reservoir host for agents of Lyme disease and other zoonoses in North America.</title>
        <authorList>
            <person name="Milovic A."/>
            <person name="Bassam K."/>
            <person name="Shao H."/>
            <person name="Chatzistamou I."/>
            <person name="Tufts D.M."/>
            <person name="Diuk-Wasser M."/>
            <person name="Barbour A.G."/>
        </authorList>
    </citation>
    <scope>NUCLEOTIDE SEQUENCE</scope>
    <source>
        <strain evidence="2">LL90</strain>
    </source>
</reference>
<proteinExistence type="predicted"/>
<keyword evidence="1" id="KW-1133">Transmembrane helix</keyword>
<feature type="transmembrane region" description="Helical" evidence="1">
    <location>
        <begin position="350"/>
        <end position="368"/>
    </location>
</feature>
<feature type="transmembrane region" description="Helical" evidence="1">
    <location>
        <begin position="375"/>
        <end position="393"/>
    </location>
</feature>
<dbReference type="EMBL" id="MN990732">
    <property type="protein sequence ID" value="QIM10765.1"/>
    <property type="molecule type" value="Genomic_DNA"/>
</dbReference>
<keyword evidence="1" id="KW-0812">Transmembrane</keyword>
<feature type="transmembrane region" description="Helical" evidence="1">
    <location>
        <begin position="399"/>
        <end position="419"/>
    </location>
</feature>
<dbReference type="AlphaFoldDB" id="A0A6G8F365"/>